<evidence type="ECO:0000256" key="1">
    <source>
        <dbReference type="ARBA" id="ARBA00004141"/>
    </source>
</evidence>
<dbReference type="GO" id="GO:0016020">
    <property type="term" value="C:membrane"/>
    <property type="evidence" value="ECO:0007669"/>
    <property type="project" value="UniProtKB-SubCell"/>
</dbReference>
<organism evidence="8 9">
    <name type="scientific">Lasiosphaeris hirsuta</name>
    <dbReference type="NCBI Taxonomy" id="260670"/>
    <lineage>
        <taxon>Eukaryota</taxon>
        <taxon>Fungi</taxon>
        <taxon>Dikarya</taxon>
        <taxon>Ascomycota</taxon>
        <taxon>Pezizomycotina</taxon>
        <taxon>Sordariomycetes</taxon>
        <taxon>Sordariomycetidae</taxon>
        <taxon>Sordariales</taxon>
        <taxon>Lasiosphaeriaceae</taxon>
        <taxon>Lasiosphaeris</taxon>
    </lineage>
</organism>
<feature type="transmembrane region" description="Helical" evidence="6">
    <location>
        <begin position="34"/>
        <end position="55"/>
    </location>
</feature>
<dbReference type="Pfam" id="PF20684">
    <property type="entry name" value="Fung_rhodopsin"/>
    <property type="match status" value="1"/>
</dbReference>
<dbReference type="PANTHER" id="PTHR33048">
    <property type="entry name" value="PTH11-LIKE INTEGRAL MEMBRANE PROTEIN (AFU_ORTHOLOGUE AFUA_5G11245)"/>
    <property type="match status" value="1"/>
</dbReference>
<proteinExistence type="inferred from homology"/>
<protein>
    <recommendedName>
        <fullName evidence="7">Rhodopsin domain-containing protein</fullName>
    </recommendedName>
</protein>
<keyword evidence="9" id="KW-1185">Reference proteome</keyword>
<comment type="similarity">
    <text evidence="5">Belongs to the SAT4 family.</text>
</comment>
<keyword evidence="3 6" id="KW-1133">Transmembrane helix</keyword>
<evidence type="ECO:0000256" key="5">
    <source>
        <dbReference type="ARBA" id="ARBA00038359"/>
    </source>
</evidence>
<evidence type="ECO:0000256" key="3">
    <source>
        <dbReference type="ARBA" id="ARBA00022989"/>
    </source>
</evidence>
<gene>
    <name evidence="8" type="ORF">B0H67DRAFT_212592</name>
</gene>
<dbReference type="EMBL" id="JAUKUA010000003">
    <property type="protein sequence ID" value="KAK0721091.1"/>
    <property type="molecule type" value="Genomic_DNA"/>
</dbReference>
<dbReference type="Proteomes" id="UP001172102">
    <property type="component" value="Unassembled WGS sequence"/>
</dbReference>
<comment type="caution">
    <text evidence="8">The sequence shown here is derived from an EMBL/GenBank/DDBJ whole genome shotgun (WGS) entry which is preliminary data.</text>
</comment>
<evidence type="ECO:0000259" key="7">
    <source>
        <dbReference type="Pfam" id="PF20684"/>
    </source>
</evidence>
<feature type="transmembrane region" description="Helical" evidence="6">
    <location>
        <begin position="151"/>
        <end position="173"/>
    </location>
</feature>
<evidence type="ECO:0000313" key="8">
    <source>
        <dbReference type="EMBL" id="KAK0721091.1"/>
    </source>
</evidence>
<dbReference type="InterPro" id="IPR052337">
    <property type="entry name" value="SAT4-like"/>
</dbReference>
<feature type="transmembrane region" description="Helical" evidence="6">
    <location>
        <begin position="67"/>
        <end position="92"/>
    </location>
</feature>
<name>A0AA40ASE3_9PEZI</name>
<evidence type="ECO:0000313" key="9">
    <source>
        <dbReference type="Proteomes" id="UP001172102"/>
    </source>
</evidence>
<sequence length="379" mass="42217">MPVFSERGAYSLIPGPEELAKYDFSDKSSLSGTVWRVNVTFMVLVGVVVSLRVFTRAYMTQQFFADDILAIFAALFTLTSSATSIVATQYGLGDHVWNLAPPIEHIMDSVKHCVQLMYVAHIFYAAASTFTKLSIITSYLRIFPHELLRRILYGTGVLVTGIGISAIFATMFQCSPVQAAWDFTIEDSQCFEFVHFLYANAAVNILIDFVLVVAPLPYFWSLSLPLRQRLVICLLFGIGFVAFAASVVRIATLHEMQGIDVTYFLVSPLNWTVIECSLGIICVSVPPMRPLFKIMAPSFLASYIGTHTARTGASKLYDEGSRMRSQPRTQQEIVDSMNCEVDRQLHEFEITNYKGKESTMSVTELVSKKKGIRGDASPV</sequence>
<comment type="subcellular location">
    <subcellularLocation>
        <location evidence="1">Membrane</location>
        <topology evidence="1">Multi-pass membrane protein</topology>
    </subcellularLocation>
</comment>
<feature type="domain" description="Rhodopsin" evidence="7">
    <location>
        <begin position="51"/>
        <end position="293"/>
    </location>
</feature>
<evidence type="ECO:0000256" key="4">
    <source>
        <dbReference type="ARBA" id="ARBA00023136"/>
    </source>
</evidence>
<accession>A0AA40ASE3</accession>
<keyword evidence="4 6" id="KW-0472">Membrane</keyword>
<feature type="transmembrane region" description="Helical" evidence="6">
    <location>
        <begin position="116"/>
        <end position="139"/>
    </location>
</feature>
<feature type="transmembrane region" description="Helical" evidence="6">
    <location>
        <begin position="230"/>
        <end position="251"/>
    </location>
</feature>
<dbReference type="InterPro" id="IPR049326">
    <property type="entry name" value="Rhodopsin_dom_fungi"/>
</dbReference>
<dbReference type="PANTHER" id="PTHR33048:SF131">
    <property type="entry name" value="INTEGRAL MEMBRANE PROTEIN"/>
    <property type="match status" value="1"/>
</dbReference>
<reference evidence="8" key="1">
    <citation type="submission" date="2023-06" db="EMBL/GenBank/DDBJ databases">
        <title>Genome-scale phylogeny and comparative genomics of the fungal order Sordariales.</title>
        <authorList>
            <consortium name="Lawrence Berkeley National Laboratory"/>
            <person name="Hensen N."/>
            <person name="Bonometti L."/>
            <person name="Westerberg I."/>
            <person name="Brannstrom I.O."/>
            <person name="Guillou S."/>
            <person name="Cros-Aarteil S."/>
            <person name="Calhoun S."/>
            <person name="Haridas S."/>
            <person name="Kuo A."/>
            <person name="Mondo S."/>
            <person name="Pangilinan J."/>
            <person name="Riley R."/>
            <person name="Labutti K."/>
            <person name="Andreopoulos B."/>
            <person name="Lipzen A."/>
            <person name="Chen C."/>
            <person name="Yanf M."/>
            <person name="Daum C."/>
            <person name="Ng V."/>
            <person name="Clum A."/>
            <person name="Steindorff A."/>
            <person name="Ohm R."/>
            <person name="Martin F."/>
            <person name="Silar P."/>
            <person name="Natvig D."/>
            <person name="Lalanne C."/>
            <person name="Gautier V."/>
            <person name="Ament-Velasquez S.L."/>
            <person name="Kruys A."/>
            <person name="Hutchinson M.I."/>
            <person name="Powell A.J."/>
            <person name="Barry K."/>
            <person name="Miller A.N."/>
            <person name="Grigoriev I.V."/>
            <person name="Debuchy R."/>
            <person name="Gladieux P."/>
            <person name="Thoren M.H."/>
            <person name="Johannesson H."/>
        </authorList>
    </citation>
    <scope>NUCLEOTIDE SEQUENCE</scope>
    <source>
        <strain evidence="8">SMH4607-1</strain>
    </source>
</reference>
<evidence type="ECO:0000256" key="2">
    <source>
        <dbReference type="ARBA" id="ARBA00022692"/>
    </source>
</evidence>
<feature type="transmembrane region" description="Helical" evidence="6">
    <location>
        <begin position="263"/>
        <end position="285"/>
    </location>
</feature>
<evidence type="ECO:0000256" key="6">
    <source>
        <dbReference type="SAM" id="Phobius"/>
    </source>
</evidence>
<feature type="transmembrane region" description="Helical" evidence="6">
    <location>
        <begin position="193"/>
        <end position="218"/>
    </location>
</feature>
<keyword evidence="2 6" id="KW-0812">Transmembrane</keyword>
<dbReference type="AlphaFoldDB" id="A0AA40ASE3"/>